<feature type="compositionally biased region" description="Basic and acidic residues" evidence="11">
    <location>
        <begin position="97"/>
        <end position="111"/>
    </location>
</feature>
<evidence type="ECO:0000256" key="11">
    <source>
        <dbReference type="SAM" id="MobiDB-lite"/>
    </source>
</evidence>
<dbReference type="PANTHER" id="PTHR14083">
    <property type="entry name" value="YIP1 INTERACTING FACTOR HOMOLOG YIF1 PROTEIN"/>
    <property type="match status" value="1"/>
</dbReference>
<feature type="region of interest" description="Disordered" evidence="11">
    <location>
        <begin position="1"/>
        <end position="159"/>
    </location>
</feature>
<dbReference type="GO" id="GO:0006888">
    <property type="term" value="P:endoplasmic reticulum to Golgi vesicle-mediated transport"/>
    <property type="evidence" value="ECO:0007669"/>
    <property type="project" value="InterPro"/>
</dbReference>
<dbReference type="Pfam" id="PF03878">
    <property type="entry name" value="YIF1"/>
    <property type="match status" value="1"/>
</dbReference>
<proteinExistence type="inferred from homology"/>
<evidence type="ECO:0000256" key="10">
    <source>
        <dbReference type="ARBA" id="ARBA00023136"/>
    </source>
</evidence>
<dbReference type="GO" id="GO:0005789">
    <property type="term" value="C:endoplasmic reticulum membrane"/>
    <property type="evidence" value="ECO:0007669"/>
    <property type="project" value="UniProtKB-SubCell"/>
</dbReference>
<keyword evidence="10 12" id="KW-0472">Membrane</keyword>
<dbReference type="InterPro" id="IPR005578">
    <property type="entry name" value="Yif1_fam"/>
</dbReference>
<reference evidence="13" key="1">
    <citation type="submission" date="2021-01" db="EMBL/GenBank/DDBJ databases">
        <authorList>
            <person name="Corre E."/>
            <person name="Pelletier E."/>
            <person name="Niang G."/>
            <person name="Scheremetjew M."/>
            <person name="Finn R."/>
            <person name="Kale V."/>
            <person name="Holt S."/>
            <person name="Cochrane G."/>
            <person name="Meng A."/>
            <person name="Brown T."/>
            <person name="Cohen L."/>
        </authorList>
    </citation>
    <scope>NUCLEOTIDE SEQUENCE</scope>
    <source>
        <strain evidence="13">CCMP1510</strain>
    </source>
</reference>
<evidence type="ECO:0000256" key="8">
    <source>
        <dbReference type="ARBA" id="ARBA00022989"/>
    </source>
</evidence>
<evidence type="ECO:0000256" key="9">
    <source>
        <dbReference type="ARBA" id="ARBA00023034"/>
    </source>
</evidence>
<comment type="similarity">
    <text evidence="3">Belongs to the YIF1 family.</text>
</comment>
<feature type="transmembrane region" description="Helical" evidence="12">
    <location>
        <begin position="404"/>
        <end position="422"/>
    </location>
</feature>
<evidence type="ECO:0000256" key="6">
    <source>
        <dbReference type="ARBA" id="ARBA00022824"/>
    </source>
</evidence>
<evidence type="ECO:0000256" key="4">
    <source>
        <dbReference type="ARBA" id="ARBA00022448"/>
    </source>
</evidence>
<evidence type="ECO:0000256" key="2">
    <source>
        <dbReference type="ARBA" id="ARBA00004653"/>
    </source>
</evidence>
<feature type="compositionally biased region" description="Gly residues" evidence="11">
    <location>
        <begin position="80"/>
        <end position="91"/>
    </location>
</feature>
<feature type="transmembrane region" description="Helical" evidence="12">
    <location>
        <begin position="356"/>
        <end position="383"/>
    </location>
</feature>
<keyword evidence="5 12" id="KW-0812">Transmembrane</keyword>
<accession>A0A7S3JT16</accession>
<comment type="subcellular location">
    <subcellularLocation>
        <location evidence="1">Endoplasmic reticulum membrane</location>
        <topology evidence="1">Multi-pass membrane protein</topology>
    </subcellularLocation>
    <subcellularLocation>
        <location evidence="2">Golgi apparatus membrane</location>
        <topology evidence="2">Multi-pass membrane protein</topology>
    </subcellularLocation>
</comment>
<dbReference type="PANTHER" id="PTHR14083:SF0">
    <property type="entry name" value="YIP1D-INTERACTING FACTOR 1, ISOFORM C"/>
    <property type="match status" value="1"/>
</dbReference>
<feature type="transmembrane region" description="Helical" evidence="12">
    <location>
        <begin position="278"/>
        <end position="295"/>
    </location>
</feature>
<keyword evidence="4" id="KW-0813">Transport</keyword>
<dbReference type="GO" id="GO:0015031">
    <property type="term" value="P:protein transport"/>
    <property type="evidence" value="ECO:0007669"/>
    <property type="project" value="UniProtKB-KW"/>
</dbReference>
<dbReference type="GO" id="GO:0005793">
    <property type="term" value="C:endoplasmic reticulum-Golgi intermediate compartment"/>
    <property type="evidence" value="ECO:0007669"/>
    <property type="project" value="TreeGrafter"/>
</dbReference>
<keyword evidence="9" id="KW-0333">Golgi apparatus</keyword>
<feature type="transmembrane region" description="Helical" evidence="12">
    <location>
        <begin position="315"/>
        <end position="336"/>
    </location>
</feature>
<evidence type="ECO:0000256" key="1">
    <source>
        <dbReference type="ARBA" id="ARBA00004477"/>
    </source>
</evidence>
<dbReference type="AlphaFoldDB" id="A0A7S3JT16"/>
<evidence type="ECO:0000313" key="13">
    <source>
        <dbReference type="EMBL" id="CAE0364116.1"/>
    </source>
</evidence>
<evidence type="ECO:0000256" key="3">
    <source>
        <dbReference type="ARBA" id="ARBA00009727"/>
    </source>
</evidence>
<organism evidence="13">
    <name type="scientific">Aureoumbra lagunensis</name>
    <dbReference type="NCBI Taxonomy" id="44058"/>
    <lineage>
        <taxon>Eukaryota</taxon>
        <taxon>Sar</taxon>
        <taxon>Stramenopiles</taxon>
        <taxon>Ochrophyta</taxon>
        <taxon>Pelagophyceae</taxon>
        <taxon>Pelagomonadales</taxon>
        <taxon>Aureoumbra</taxon>
    </lineage>
</organism>
<keyword evidence="8 12" id="KW-1133">Transmembrane helix</keyword>
<name>A0A7S3JT16_9STRA</name>
<evidence type="ECO:0000256" key="7">
    <source>
        <dbReference type="ARBA" id="ARBA00022927"/>
    </source>
</evidence>
<protein>
    <submittedName>
        <fullName evidence="13">Uncharacterized protein</fullName>
    </submittedName>
</protein>
<keyword evidence="7" id="KW-0653">Protein transport</keyword>
<dbReference type="GO" id="GO:0000139">
    <property type="term" value="C:Golgi membrane"/>
    <property type="evidence" value="ECO:0007669"/>
    <property type="project" value="UniProtKB-SubCell"/>
</dbReference>
<sequence>MMYNQGRGGRGRSQSSGGLPTNYNPNFNANFNSNQQQQQQQQYYQPQRQTVWRGPPRPTEQFQEQGIPPARNSNTYHGNFGEGNNFGGSGSLGMYHRRPETSSREQLHEPYEQQEYGRISQSYSGGGRMGESPFKNQSYQGQDEEEKKKVSSGPVQQPTVALGDPIATAAAAAAMLRGDTAAGAQFVESQGLQLMSRWMPGFASFWSKLRSYFAVSHRYTLSKLRALLIPWTKKAWRRERLASNMPTSPPGENAAGRPVSGEPIRYALPVDDDNAPDLYIPLVAFLTFALVSGYVKGTSGKFTPQVLAQIVSNCALFQVFELALYSIGLYASGATIPLLDIAVHTGYKYVALCVNLLFGLVFGLRAYYCSLAYTALAASYYMLKTMAQTVPTKRDPRAVGPKREVVVLLLGAIQGMSIWFLGYNREL</sequence>
<evidence type="ECO:0000256" key="12">
    <source>
        <dbReference type="SAM" id="Phobius"/>
    </source>
</evidence>
<keyword evidence="6" id="KW-0256">Endoplasmic reticulum</keyword>
<dbReference type="EMBL" id="HBIJ01006918">
    <property type="protein sequence ID" value="CAE0364116.1"/>
    <property type="molecule type" value="Transcribed_RNA"/>
</dbReference>
<dbReference type="GO" id="GO:0030134">
    <property type="term" value="C:COPII-coated ER to Golgi transport vesicle"/>
    <property type="evidence" value="ECO:0007669"/>
    <property type="project" value="TreeGrafter"/>
</dbReference>
<gene>
    <name evidence="13" type="ORF">ALAG00032_LOCUS4857</name>
</gene>
<evidence type="ECO:0000256" key="5">
    <source>
        <dbReference type="ARBA" id="ARBA00022692"/>
    </source>
</evidence>
<feature type="compositionally biased region" description="Low complexity" evidence="11">
    <location>
        <begin position="12"/>
        <end position="49"/>
    </location>
</feature>